<evidence type="ECO:0000256" key="1">
    <source>
        <dbReference type="ARBA" id="ARBA00004651"/>
    </source>
</evidence>
<evidence type="ECO:0000256" key="6">
    <source>
        <dbReference type="SAM" id="MobiDB-lite"/>
    </source>
</evidence>
<feature type="transmembrane region" description="Helical" evidence="7">
    <location>
        <begin position="278"/>
        <end position="298"/>
    </location>
</feature>
<proteinExistence type="predicted"/>
<evidence type="ECO:0000256" key="2">
    <source>
        <dbReference type="ARBA" id="ARBA00022475"/>
    </source>
</evidence>
<accession>A0A9X0WIP5</accession>
<name>A0A9X0WIP5_9GAMM</name>
<keyword evidence="3 7" id="KW-0812">Transmembrane</keyword>
<feature type="transmembrane region" description="Helical" evidence="7">
    <location>
        <begin position="184"/>
        <end position="203"/>
    </location>
</feature>
<protein>
    <submittedName>
        <fullName evidence="8">Polysaccharide biosynthesis protein</fullName>
    </submittedName>
</protein>
<feature type="region of interest" description="Disordered" evidence="6">
    <location>
        <begin position="1"/>
        <end position="22"/>
    </location>
</feature>
<keyword evidence="2" id="KW-1003">Cell membrane</keyword>
<organism evidence="8 9">
    <name type="scientific">Thiocapsa imhoffii</name>
    <dbReference type="NCBI Taxonomy" id="382777"/>
    <lineage>
        <taxon>Bacteria</taxon>
        <taxon>Pseudomonadati</taxon>
        <taxon>Pseudomonadota</taxon>
        <taxon>Gammaproteobacteria</taxon>
        <taxon>Chromatiales</taxon>
        <taxon>Chromatiaceae</taxon>
        <taxon>Thiocapsa</taxon>
    </lineage>
</organism>
<dbReference type="InterPro" id="IPR050833">
    <property type="entry name" value="Poly_Biosynth_Transport"/>
</dbReference>
<feature type="transmembrane region" description="Helical" evidence="7">
    <location>
        <begin position="209"/>
        <end position="230"/>
    </location>
</feature>
<feature type="transmembrane region" description="Helical" evidence="7">
    <location>
        <begin position="155"/>
        <end position="177"/>
    </location>
</feature>
<dbReference type="Pfam" id="PF13440">
    <property type="entry name" value="Polysacc_synt_3"/>
    <property type="match status" value="1"/>
</dbReference>
<evidence type="ECO:0000256" key="7">
    <source>
        <dbReference type="SAM" id="Phobius"/>
    </source>
</evidence>
<keyword evidence="4 7" id="KW-1133">Transmembrane helix</keyword>
<feature type="transmembrane region" description="Helical" evidence="7">
    <location>
        <begin position="405"/>
        <end position="427"/>
    </location>
</feature>
<feature type="transmembrane region" description="Helical" evidence="7">
    <location>
        <begin position="50"/>
        <end position="71"/>
    </location>
</feature>
<dbReference type="AlphaFoldDB" id="A0A9X0WIP5"/>
<sequence>MCIRLGRRDAASEDTSGPVFPRRQVNRPAITTTLRRETGRIWRSRFARNVAMVASGTAGAQAITMAFAPIITRIYGPEAFGLLGTFMAIVAVAVPLAALAYPIAIVLPKDDRDAIGLVRLSAILSVAIALFAAALLVISGDWLTVTLGAESVSRYLLLIPVAMLFAAWQQIVTQWLIRKKEFGVIARAAIAQSLILNSAKSGIGWLHPVGAVLIVLSTLGQALYAGLLFFGARRRYQRSDDLERHDPRTPLRELAYRHRDFPLYRAPQIFINAASQSLPVLMLAAFFGPAAAGFYTLGTMVMGMPSTLVGKAVNDVFYPRITEAAHNGENLTRHIVRATGAMFAIGVVPFGLVVVFGPMLFSFVFGSDWAMAGEYARWLALWLLAGFINRPSVATIPVLSLQRGFLLYELASVIVRVSAIVLGVLLFQSDVVAVTLFAVVGVVLNLFLIAWVLRTVYGLENGRLHG</sequence>
<evidence type="ECO:0000256" key="4">
    <source>
        <dbReference type="ARBA" id="ARBA00022989"/>
    </source>
</evidence>
<feature type="transmembrane region" description="Helical" evidence="7">
    <location>
        <begin position="341"/>
        <end position="366"/>
    </location>
</feature>
<keyword evidence="5 7" id="KW-0472">Membrane</keyword>
<reference evidence="8 9" key="1">
    <citation type="journal article" date="2020" name="Microorganisms">
        <title>Osmotic Adaptation and Compatible Solute Biosynthesis of Phototrophic Bacteria as Revealed from Genome Analyses.</title>
        <authorList>
            <person name="Imhoff J.F."/>
            <person name="Rahn T."/>
            <person name="Kunzel S."/>
            <person name="Keller A."/>
            <person name="Neulinger S.C."/>
        </authorList>
    </citation>
    <scope>NUCLEOTIDE SEQUENCE [LARGE SCALE GENOMIC DNA]</scope>
    <source>
        <strain evidence="8 9">DSM 21303</strain>
    </source>
</reference>
<feature type="transmembrane region" description="Helical" evidence="7">
    <location>
        <begin position="378"/>
        <end position="399"/>
    </location>
</feature>
<dbReference type="GO" id="GO:0005886">
    <property type="term" value="C:plasma membrane"/>
    <property type="evidence" value="ECO:0007669"/>
    <property type="project" value="UniProtKB-SubCell"/>
</dbReference>
<feature type="transmembrane region" description="Helical" evidence="7">
    <location>
        <begin position="83"/>
        <end position="108"/>
    </location>
</feature>
<dbReference type="PANTHER" id="PTHR30250">
    <property type="entry name" value="PST FAMILY PREDICTED COLANIC ACID TRANSPORTER"/>
    <property type="match status" value="1"/>
</dbReference>
<gene>
    <name evidence="8" type="ORF">CKO25_11590</name>
</gene>
<dbReference type="EMBL" id="NRSD01000011">
    <property type="protein sequence ID" value="MBK1645270.1"/>
    <property type="molecule type" value="Genomic_DNA"/>
</dbReference>
<feature type="compositionally biased region" description="Basic and acidic residues" evidence="6">
    <location>
        <begin position="1"/>
        <end position="11"/>
    </location>
</feature>
<dbReference type="Proteomes" id="UP001138802">
    <property type="component" value="Unassembled WGS sequence"/>
</dbReference>
<keyword evidence="9" id="KW-1185">Reference proteome</keyword>
<feature type="transmembrane region" description="Helical" evidence="7">
    <location>
        <begin position="120"/>
        <end position="143"/>
    </location>
</feature>
<evidence type="ECO:0000313" key="8">
    <source>
        <dbReference type="EMBL" id="MBK1645270.1"/>
    </source>
</evidence>
<comment type="caution">
    <text evidence="8">The sequence shown here is derived from an EMBL/GenBank/DDBJ whole genome shotgun (WGS) entry which is preliminary data.</text>
</comment>
<evidence type="ECO:0000256" key="5">
    <source>
        <dbReference type="ARBA" id="ARBA00023136"/>
    </source>
</evidence>
<dbReference type="PANTHER" id="PTHR30250:SF28">
    <property type="entry name" value="POLYSACCHARIDE BIOSYNTHESIS PROTEIN"/>
    <property type="match status" value="1"/>
</dbReference>
<evidence type="ECO:0000256" key="3">
    <source>
        <dbReference type="ARBA" id="ARBA00022692"/>
    </source>
</evidence>
<comment type="subcellular location">
    <subcellularLocation>
        <location evidence="1">Cell membrane</location>
        <topology evidence="1">Multi-pass membrane protein</topology>
    </subcellularLocation>
</comment>
<evidence type="ECO:0000313" key="9">
    <source>
        <dbReference type="Proteomes" id="UP001138802"/>
    </source>
</evidence>
<feature type="transmembrane region" description="Helical" evidence="7">
    <location>
        <begin position="434"/>
        <end position="453"/>
    </location>
</feature>